<keyword evidence="2" id="KW-1185">Reference proteome</keyword>
<protein>
    <submittedName>
        <fullName evidence="1">32792_t:CDS:1</fullName>
    </submittedName>
</protein>
<sequence length="61" mass="7357">MTINIKIIRVSQKSPEENVNTRQDFEEERIKHINEPNKPRIRKAKLEIYKPNQESIEKNLK</sequence>
<dbReference type="EMBL" id="CAJVQB010002916">
    <property type="protein sequence ID" value="CAG8591713.1"/>
    <property type="molecule type" value="Genomic_DNA"/>
</dbReference>
<organism evidence="1 2">
    <name type="scientific">Gigaspora margarita</name>
    <dbReference type="NCBI Taxonomy" id="4874"/>
    <lineage>
        <taxon>Eukaryota</taxon>
        <taxon>Fungi</taxon>
        <taxon>Fungi incertae sedis</taxon>
        <taxon>Mucoromycota</taxon>
        <taxon>Glomeromycotina</taxon>
        <taxon>Glomeromycetes</taxon>
        <taxon>Diversisporales</taxon>
        <taxon>Gigasporaceae</taxon>
        <taxon>Gigaspora</taxon>
    </lineage>
</organism>
<name>A0ABN7UJN2_GIGMA</name>
<evidence type="ECO:0000313" key="2">
    <source>
        <dbReference type="Proteomes" id="UP000789901"/>
    </source>
</evidence>
<feature type="non-terminal residue" evidence="1">
    <location>
        <position position="61"/>
    </location>
</feature>
<dbReference type="Proteomes" id="UP000789901">
    <property type="component" value="Unassembled WGS sequence"/>
</dbReference>
<evidence type="ECO:0000313" key="1">
    <source>
        <dbReference type="EMBL" id="CAG8591713.1"/>
    </source>
</evidence>
<accession>A0ABN7UJN2</accession>
<gene>
    <name evidence="1" type="ORF">GMARGA_LOCUS6440</name>
</gene>
<reference evidence="1 2" key="1">
    <citation type="submission" date="2021-06" db="EMBL/GenBank/DDBJ databases">
        <authorList>
            <person name="Kallberg Y."/>
            <person name="Tangrot J."/>
            <person name="Rosling A."/>
        </authorList>
    </citation>
    <scope>NUCLEOTIDE SEQUENCE [LARGE SCALE GENOMIC DNA]</scope>
    <source>
        <strain evidence="1 2">120-4 pot B 10/14</strain>
    </source>
</reference>
<proteinExistence type="predicted"/>
<comment type="caution">
    <text evidence="1">The sequence shown here is derived from an EMBL/GenBank/DDBJ whole genome shotgun (WGS) entry which is preliminary data.</text>
</comment>